<evidence type="ECO:0000256" key="1">
    <source>
        <dbReference type="SAM" id="SignalP"/>
    </source>
</evidence>
<accession>A0A6A7B0Q5</accession>
<feature type="signal peptide" evidence="1">
    <location>
        <begin position="1"/>
        <end position="21"/>
    </location>
</feature>
<evidence type="ECO:0000313" key="2">
    <source>
        <dbReference type="EMBL" id="KAF2848664.1"/>
    </source>
</evidence>
<gene>
    <name evidence="2" type="ORF">T440DRAFT_509303</name>
</gene>
<evidence type="ECO:0008006" key="4">
    <source>
        <dbReference type="Google" id="ProtNLM"/>
    </source>
</evidence>
<dbReference type="EMBL" id="MU006316">
    <property type="protein sequence ID" value="KAF2848664.1"/>
    <property type="molecule type" value="Genomic_DNA"/>
</dbReference>
<dbReference type="AlphaFoldDB" id="A0A6A7B0Q5"/>
<feature type="chain" id="PRO_5025630123" description="Ecp2 effector protein domain-containing protein" evidence="1">
    <location>
        <begin position="22"/>
        <end position="196"/>
    </location>
</feature>
<evidence type="ECO:0000313" key="3">
    <source>
        <dbReference type="Proteomes" id="UP000799423"/>
    </source>
</evidence>
<name>A0A6A7B0Q5_9PLEO</name>
<dbReference type="OrthoDB" id="3787832at2759"/>
<keyword evidence="3" id="KW-1185">Reference proteome</keyword>
<sequence length="196" mass="21407">MKYTPLFTSLLSLLMLPYTHASPIYPQDLTLPPSTNQTSLYPRGGTGSAPLIGTCPHRHLPTEDSYYTALHAFCRTTIPTSGIKITPGKPLVNTIFLTAYDDKPISWVFRVSVEKNMGFAHLTQDRCFYHFESMLTSDYAGGLGKAYCVMGGTGGDKVGKVGMSGEGVVGVMAGKVKDPERDETGNTYTWEMRHVG</sequence>
<reference evidence="2" key="1">
    <citation type="submission" date="2020-01" db="EMBL/GenBank/DDBJ databases">
        <authorList>
            <consortium name="DOE Joint Genome Institute"/>
            <person name="Haridas S."/>
            <person name="Albert R."/>
            <person name="Binder M."/>
            <person name="Bloem J."/>
            <person name="Labutti K."/>
            <person name="Salamov A."/>
            <person name="Andreopoulos B."/>
            <person name="Baker S.E."/>
            <person name="Barry K."/>
            <person name="Bills G."/>
            <person name="Bluhm B.H."/>
            <person name="Cannon C."/>
            <person name="Castanera R."/>
            <person name="Culley D.E."/>
            <person name="Daum C."/>
            <person name="Ezra D."/>
            <person name="Gonzalez J.B."/>
            <person name="Henrissat B."/>
            <person name="Kuo A."/>
            <person name="Liang C."/>
            <person name="Lipzen A."/>
            <person name="Lutzoni F."/>
            <person name="Magnuson J."/>
            <person name="Mondo S."/>
            <person name="Nolan M."/>
            <person name="Ohm R."/>
            <person name="Pangilinan J."/>
            <person name="Park H.-J."/>
            <person name="Ramirez L."/>
            <person name="Alfaro M."/>
            <person name="Sun H."/>
            <person name="Tritt A."/>
            <person name="Yoshinaga Y."/>
            <person name="Zwiers L.-H."/>
            <person name="Turgeon B.G."/>
            <person name="Goodwin S.B."/>
            <person name="Spatafora J.W."/>
            <person name="Crous P.W."/>
            <person name="Grigoriev I.V."/>
        </authorList>
    </citation>
    <scope>NUCLEOTIDE SEQUENCE</scope>
    <source>
        <strain evidence="2">IPT5</strain>
    </source>
</reference>
<proteinExistence type="predicted"/>
<protein>
    <recommendedName>
        <fullName evidence="4">Ecp2 effector protein domain-containing protein</fullName>
    </recommendedName>
</protein>
<keyword evidence="1" id="KW-0732">Signal</keyword>
<dbReference type="Proteomes" id="UP000799423">
    <property type="component" value="Unassembled WGS sequence"/>
</dbReference>
<organism evidence="2 3">
    <name type="scientific">Plenodomus tracheiphilus IPT5</name>
    <dbReference type="NCBI Taxonomy" id="1408161"/>
    <lineage>
        <taxon>Eukaryota</taxon>
        <taxon>Fungi</taxon>
        <taxon>Dikarya</taxon>
        <taxon>Ascomycota</taxon>
        <taxon>Pezizomycotina</taxon>
        <taxon>Dothideomycetes</taxon>
        <taxon>Pleosporomycetidae</taxon>
        <taxon>Pleosporales</taxon>
        <taxon>Pleosporineae</taxon>
        <taxon>Leptosphaeriaceae</taxon>
        <taxon>Plenodomus</taxon>
    </lineage>
</organism>